<feature type="transmembrane region" description="Helical" evidence="3">
    <location>
        <begin position="221"/>
        <end position="240"/>
    </location>
</feature>
<evidence type="ECO:0000256" key="2">
    <source>
        <dbReference type="SAM" id="MobiDB-lite"/>
    </source>
</evidence>
<protein>
    <recommendedName>
        <fullName evidence="6">Major facilitator superfamily domain-containing protein 12</fullName>
    </recommendedName>
</protein>
<evidence type="ECO:0000256" key="1">
    <source>
        <dbReference type="ARBA" id="ARBA00008335"/>
    </source>
</evidence>
<dbReference type="Gene3D" id="1.20.1250.20">
    <property type="entry name" value="MFS general substrate transporter like domains"/>
    <property type="match status" value="1"/>
</dbReference>
<dbReference type="EnsemblMetazoa" id="CJA07248.1">
    <property type="protein sequence ID" value="CJA07248.1"/>
    <property type="gene ID" value="WBGene00126452"/>
</dbReference>
<reference evidence="4" key="2">
    <citation type="submission" date="2022-06" db="UniProtKB">
        <authorList>
            <consortium name="EnsemblMetazoa"/>
        </authorList>
    </citation>
    <scope>IDENTIFICATION</scope>
    <source>
        <strain evidence="4">DF5081</strain>
    </source>
</reference>
<feature type="transmembrane region" description="Helical" evidence="3">
    <location>
        <begin position="191"/>
        <end position="214"/>
    </location>
</feature>
<dbReference type="GO" id="GO:0008643">
    <property type="term" value="P:carbohydrate transport"/>
    <property type="evidence" value="ECO:0007669"/>
    <property type="project" value="InterPro"/>
</dbReference>
<name>A0A8R1DMY3_CAEJA</name>
<accession>A0A8R1DMY3</accession>
<dbReference type="GO" id="GO:0015293">
    <property type="term" value="F:symporter activity"/>
    <property type="evidence" value="ECO:0007669"/>
    <property type="project" value="InterPro"/>
</dbReference>
<proteinExistence type="inferred from homology"/>
<dbReference type="GO" id="GO:0005886">
    <property type="term" value="C:plasma membrane"/>
    <property type="evidence" value="ECO:0007669"/>
    <property type="project" value="TreeGrafter"/>
</dbReference>
<dbReference type="Proteomes" id="UP000005237">
    <property type="component" value="Unassembled WGS sequence"/>
</dbReference>
<feature type="transmembrane region" description="Helical" evidence="3">
    <location>
        <begin position="60"/>
        <end position="79"/>
    </location>
</feature>
<dbReference type="SUPFAM" id="SSF103473">
    <property type="entry name" value="MFS general substrate transporter"/>
    <property type="match status" value="1"/>
</dbReference>
<feature type="transmembrane region" description="Helical" evidence="3">
    <location>
        <begin position="324"/>
        <end position="346"/>
    </location>
</feature>
<dbReference type="InterPro" id="IPR036259">
    <property type="entry name" value="MFS_trans_sf"/>
</dbReference>
<keyword evidence="3" id="KW-0472">Membrane</keyword>
<feature type="transmembrane region" description="Helical" evidence="3">
    <location>
        <begin position="280"/>
        <end position="301"/>
    </location>
</feature>
<evidence type="ECO:0008006" key="6">
    <source>
        <dbReference type="Google" id="ProtNLM"/>
    </source>
</evidence>
<feature type="transmembrane region" description="Helical" evidence="3">
    <location>
        <begin position="246"/>
        <end position="268"/>
    </location>
</feature>
<keyword evidence="5" id="KW-1185">Reference proteome</keyword>
<reference evidence="5" key="1">
    <citation type="submission" date="2010-08" db="EMBL/GenBank/DDBJ databases">
        <authorList>
            <consortium name="Caenorhabditis japonica Sequencing Consortium"/>
            <person name="Wilson R.K."/>
        </authorList>
    </citation>
    <scope>NUCLEOTIDE SEQUENCE [LARGE SCALE GENOMIC DNA]</scope>
    <source>
        <strain evidence="5">DF5081</strain>
    </source>
</reference>
<feature type="transmembrane region" description="Helical" evidence="3">
    <location>
        <begin position="99"/>
        <end position="118"/>
    </location>
</feature>
<sequence>MIFNRCFLCKSDTSEWLKVIWFVPFIMVFQFGWASVQISHLSLIPELSSVPSSRATMNSLRYAFTVIANLSVFFALFWLLSESTGHSSIGPWDFNHFRLAGWLVVILGVAVSILFYTFTKEPVNQRRLSRLNSFSSDASELVRMHWTSWFGHLQFYQIALLYMLSRLYINVSQVYFPFYITLTQNFSKEYVAILPMVSYISSFSVSMINSLPWFSKLSKKILYIVGVAAGLTACFAMLFELPGWKIYLLAVGIGIAQAILLITSLSITADLINKNTESGAFVYGAMSFFDKLSNGIAYQLIELWNPACDSLKPHQACVIFYRDLMVYVPGACLVLALLIILSLAPYKIGERRRRRRPVRDDEQAVLNDNDDDEFSNHNDV</sequence>
<organism evidence="4 5">
    <name type="scientific">Caenorhabditis japonica</name>
    <dbReference type="NCBI Taxonomy" id="281687"/>
    <lineage>
        <taxon>Eukaryota</taxon>
        <taxon>Metazoa</taxon>
        <taxon>Ecdysozoa</taxon>
        <taxon>Nematoda</taxon>
        <taxon>Chromadorea</taxon>
        <taxon>Rhabditida</taxon>
        <taxon>Rhabditina</taxon>
        <taxon>Rhabditomorpha</taxon>
        <taxon>Rhabditoidea</taxon>
        <taxon>Rhabditidae</taxon>
        <taxon>Peloderinae</taxon>
        <taxon>Caenorhabditis</taxon>
    </lineage>
</organism>
<feature type="region of interest" description="Disordered" evidence="2">
    <location>
        <begin position="358"/>
        <end position="380"/>
    </location>
</feature>
<dbReference type="InterPro" id="IPR039672">
    <property type="entry name" value="MFS_2"/>
</dbReference>
<evidence type="ECO:0000256" key="3">
    <source>
        <dbReference type="SAM" id="Phobius"/>
    </source>
</evidence>
<keyword evidence="3" id="KW-1133">Transmembrane helix</keyword>
<dbReference type="PANTHER" id="PTHR11328:SF28">
    <property type="entry name" value="MAJOR FACILITATOR SUPERFAMILY DOMAIN-CONTAINING PROTEIN 12"/>
    <property type="match status" value="1"/>
</dbReference>
<comment type="similarity">
    <text evidence="1">Belongs to the major facilitator superfamily.</text>
</comment>
<keyword evidence="3" id="KW-0812">Transmembrane</keyword>
<evidence type="ECO:0000313" key="5">
    <source>
        <dbReference type="Proteomes" id="UP000005237"/>
    </source>
</evidence>
<feature type="transmembrane region" description="Helical" evidence="3">
    <location>
        <begin position="20"/>
        <end position="39"/>
    </location>
</feature>
<dbReference type="PANTHER" id="PTHR11328">
    <property type="entry name" value="MAJOR FACILITATOR SUPERFAMILY DOMAIN-CONTAINING PROTEIN"/>
    <property type="match status" value="1"/>
</dbReference>
<feature type="transmembrane region" description="Helical" evidence="3">
    <location>
        <begin position="153"/>
        <end position="171"/>
    </location>
</feature>
<evidence type="ECO:0000313" key="4">
    <source>
        <dbReference type="EnsemblMetazoa" id="CJA07248.1"/>
    </source>
</evidence>
<dbReference type="AlphaFoldDB" id="A0A8R1DMY3"/>
<dbReference type="Pfam" id="PF13347">
    <property type="entry name" value="MFS_2"/>
    <property type="match status" value="1"/>
</dbReference>